<dbReference type="HOGENOM" id="CLU_3101790_0_0_10"/>
<reference evidence="1 2" key="1">
    <citation type="submission" date="2011-03" db="EMBL/GenBank/DDBJ databases">
        <authorList>
            <person name="Weinstock G."/>
            <person name="Sodergren E."/>
            <person name="Clifton S."/>
            <person name="Fulton L."/>
            <person name="Fulton B."/>
            <person name="Courtney L."/>
            <person name="Fronick C."/>
            <person name="Harrison M."/>
            <person name="Strong C."/>
            <person name="Farmer C."/>
            <person name="Delahaunty K."/>
            <person name="Markovic C."/>
            <person name="Hall O."/>
            <person name="Minx P."/>
            <person name="Tomlinson C."/>
            <person name="Mitreva M."/>
            <person name="Hou S."/>
            <person name="Chen J."/>
            <person name="Wollam A."/>
            <person name="Pepin K.H."/>
            <person name="Johnson M."/>
            <person name="Bhonagiri V."/>
            <person name="Zhang X."/>
            <person name="Suruliraj S."/>
            <person name="Warren W."/>
            <person name="Chinwalla A."/>
            <person name="Mardis E.R."/>
            <person name="Wilson R.K."/>
        </authorList>
    </citation>
    <scope>NUCLEOTIDE SEQUENCE [LARGE SCALE GENOMIC DNA]</scope>
    <source>
        <strain evidence="1 2">YIT 11840</strain>
    </source>
</reference>
<name>G5ST06_9BACT</name>
<protein>
    <submittedName>
        <fullName evidence="1">Uncharacterized protein</fullName>
    </submittedName>
</protein>
<comment type="caution">
    <text evidence="1">The sequence shown here is derived from an EMBL/GenBank/DDBJ whole genome shotgun (WGS) entry which is preliminary data.</text>
</comment>
<dbReference type="STRING" id="762968.HMPREF9441_02506"/>
<sequence length="51" mass="5872">MRFKQMDACGIIGLGHRLVLLFPVQSNIVIVTSQRIYRRLTVCYITCHHVA</sequence>
<organism evidence="1 2">
    <name type="scientific">Paraprevotella clara YIT 11840</name>
    <dbReference type="NCBI Taxonomy" id="762968"/>
    <lineage>
        <taxon>Bacteria</taxon>
        <taxon>Pseudomonadati</taxon>
        <taxon>Bacteroidota</taxon>
        <taxon>Bacteroidia</taxon>
        <taxon>Bacteroidales</taxon>
        <taxon>Prevotellaceae</taxon>
        <taxon>Paraprevotella</taxon>
    </lineage>
</organism>
<proteinExistence type="predicted"/>
<keyword evidence="2" id="KW-1185">Reference proteome</keyword>
<dbReference type="AlphaFoldDB" id="G5ST06"/>
<dbReference type="Proteomes" id="UP000003598">
    <property type="component" value="Unassembled WGS sequence"/>
</dbReference>
<evidence type="ECO:0000313" key="2">
    <source>
        <dbReference type="Proteomes" id="UP000003598"/>
    </source>
</evidence>
<accession>G5ST06</accession>
<gene>
    <name evidence="1" type="ORF">HMPREF9441_02506</name>
</gene>
<dbReference type="EMBL" id="AFFY01000033">
    <property type="protein sequence ID" value="EHG99793.1"/>
    <property type="molecule type" value="Genomic_DNA"/>
</dbReference>
<evidence type="ECO:0000313" key="1">
    <source>
        <dbReference type="EMBL" id="EHG99793.1"/>
    </source>
</evidence>